<proteinExistence type="inferred from homology"/>
<reference evidence="4 5" key="1">
    <citation type="submission" date="2020-08" db="EMBL/GenBank/DDBJ databases">
        <title>Sequencing the genomes of 1000 actinobacteria strains.</title>
        <authorList>
            <person name="Klenk H.-P."/>
        </authorList>
    </citation>
    <scope>NUCLEOTIDE SEQUENCE [LARGE SCALE GENOMIC DNA]</scope>
    <source>
        <strain evidence="4 5">DSM 17294</strain>
    </source>
</reference>
<dbReference type="EC" id="5.1.3.13" evidence="4"/>
<dbReference type="PANTHER" id="PTHR21047:SF2">
    <property type="entry name" value="THYMIDINE DIPHOSPHO-4-KETO-RHAMNOSE 3,5-EPIMERASE"/>
    <property type="match status" value="1"/>
</dbReference>
<dbReference type="PANTHER" id="PTHR21047">
    <property type="entry name" value="DTDP-6-DEOXY-D-GLUCOSE-3,5 EPIMERASE"/>
    <property type="match status" value="1"/>
</dbReference>
<feature type="active site" description="Proton acceptor" evidence="2">
    <location>
        <position position="66"/>
    </location>
</feature>
<protein>
    <submittedName>
        <fullName evidence="4">dTDP-4-dehydrorhamnose 3,5-epimerase</fullName>
        <ecNumber evidence="4">5.1.3.13</ecNumber>
    </submittedName>
</protein>
<dbReference type="CDD" id="cd00438">
    <property type="entry name" value="cupin_RmlC"/>
    <property type="match status" value="1"/>
</dbReference>
<dbReference type="SUPFAM" id="SSF51182">
    <property type="entry name" value="RmlC-like cupins"/>
    <property type="match status" value="1"/>
</dbReference>
<evidence type="ECO:0000256" key="2">
    <source>
        <dbReference type="PIRSR" id="PIRSR600888-1"/>
    </source>
</evidence>
<dbReference type="Gene3D" id="2.60.120.10">
    <property type="entry name" value="Jelly Rolls"/>
    <property type="match status" value="1"/>
</dbReference>
<organism evidence="4 5">
    <name type="scientific">Kribbella solani</name>
    <dbReference type="NCBI Taxonomy" id="236067"/>
    <lineage>
        <taxon>Bacteria</taxon>
        <taxon>Bacillati</taxon>
        <taxon>Actinomycetota</taxon>
        <taxon>Actinomycetes</taxon>
        <taxon>Propionibacteriales</taxon>
        <taxon>Kribbellaceae</taxon>
        <taxon>Kribbella</taxon>
    </lineage>
</organism>
<dbReference type="InterPro" id="IPR011051">
    <property type="entry name" value="RmlC_Cupin_sf"/>
</dbReference>
<comment type="similarity">
    <text evidence="1">Belongs to the dTDP-4-dehydrorhamnose 3,5-epimerase family.</text>
</comment>
<dbReference type="GO" id="GO:0008830">
    <property type="term" value="F:dTDP-4-dehydrorhamnose 3,5-epimerase activity"/>
    <property type="evidence" value="ECO:0007669"/>
    <property type="project" value="UniProtKB-EC"/>
</dbReference>
<dbReference type="GO" id="GO:0005829">
    <property type="term" value="C:cytosol"/>
    <property type="evidence" value="ECO:0007669"/>
    <property type="project" value="TreeGrafter"/>
</dbReference>
<name>A0A841E1J9_9ACTN</name>
<dbReference type="GO" id="GO:0019305">
    <property type="term" value="P:dTDP-rhamnose biosynthetic process"/>
    <property type="evidence" value="ECO:0007669"/>
    <property type="project" value="TreeGrafter"/>
</dbReference>
<evidence type="ECO:0000313" key="4">
    <source>
        <dbReference type="EMBL" id="MBB5982896.1"/>
    </source>
</evidence>
<sequence>MRDDPAVEPMLISGAWKFMPRRFDDQRGTFLVPFQQDLMRATVGHEIEVGQVNCAISAAGVIRGIHFTGTPPGQAKYVTCLAGEVLDVVVDLRVGSPTFGRWDSAVLQGVGRSAVYLSEGLGHAVMSLTEKSVIAYLCSTQYAPEREHAITPLDPRLGIDWPAKGPAGTILRICLSDRDAAAPTLTTAYEQGILPAFV</sequence>
<accession>A0A841E1J9</accession>
<feature type="active site" description="Proton donor" evidence="2">
    <location>
        <position position="136"/>
    </location>
</feature>
<gene>
    <name evidence="4" type="ORF">HDA44_006237</name>
</gene>
<keyword evidence="4" id="KW-0413">Isomerase</keyword>
<dbReference type="RefSeq" id="WP_238352590.1">
    <property type="nucleotide sequence ID" value="NZ_BAAAVN010000002.1"/>
</dbReference>
<keyword evidence="5" id="KW-1185">Reference proteome</keyword>
<dbReference type="AlphaFoldDB" id="A0A841E1J9"/>
<evidence type="ECO:0000256" key="1">
    <source>
        <dbReference type="ARBA" id="ARBA00010154"/>
    </source>
</evidence>
<evidence type="ECO:0000256" key="3">
    <source>
        <dbReference type="PIRSR" id="PIRSR600888-3"/>
    </source>
</evidence>
<feature type="site" description="Participates in a stacking interaction with the thymidine ring of dTDP-4-oxo-6-deoxyglucose" evidence="3">
    <location>
        <position position="142"/>
    </location>
</feature>
<dbReference type="Proteomes" id="UP000558997">
    <property type="component" value="Unassembled WGS sequence"/>
</dbReference>
<comment type="caution">
    <text evidence="4">The sequence shown here is derived from an EMBL/GenBank/DDBJ whole genome shotgun (WGS) entry which is preliminary data.</text>
</comment>
<dbReference type="Pfam" id="PF00908">
    <property type="entry name" value="dTDP_sugar_isom"/>
    <property type="match status" value="1"/>
</dbReference>
<dbReference type="InterPro" id="IPR014710">
    <property type="entry name" value="RmlC-like_jellyroll"/>
</dbReference>
<dbReference type="InterPro" id="IPR000888">
    <property type="entry name" value="RmlC-like"/>
</dbReference>
<dbReference type="GO" id="GO:0000271">
    <property type="term" value="P:polysaccharide biosynthetic process"/>
    <property type="evidence" value="ECO:0007669"/>
    <property type="project" value="TreeGrafter"/>
</dbReference>
<dbReference type="EMBL" id="JACHNF010000001">
    <property type="protein sequence ID" value="MBB5982896.1"/>
    <property type="molecule type" value="Genomic_DNA"/>
</dbReference>
<evidence type="ECO:0000313" key="5">
    <source>
        <dbReference type="Proteomes" id="UP000558997"/>
    </source>
</evidence>